<dbReference type="PANTHER" id="PTHR10344">
    <property type="entry name" value="THYMIDYLATE KINASE"/>
    <property type="match status" value="1"/>
</dbReference>
<evidence type="ECO:0000256" key="2">
    <source>
        <dbReference type="ARBA" id="ARBA00012980"/>
    </source>
</evidence>
<dbReference type="GO" id="GO:0006227">
    <property type="term" value="P:dUDP biosynthetic process"/>
    <property type="evidence" value="ECO:0007669"/>
    <property type="project" value="TreeGrafter"/>
</dbReference>
<keyword evidence="5 11" id="KW-0545">Nucleotide biosynthesis</keyword>
<evidence type="ECO:0000256" key="1">
    <source>
        <dbReference type="ARBA" id="ARBA00009776"/>
    </source>
</evidence>
<evidence type="ECO:0000313" key="13">
    <source>
        <dbReference type="EMBL" id="MBJ7604632.1"/>
    </source>
</evidence>
<name>A0A934KCE3_9BACT</name>
<feature type="domain" description="Thymidylate kinase-like" evidence="12">
    <location>
        <begin position="7"/>
        <end position="185"/>
    </location>
</feature>
<dbReference type="InterPro" id="IPR039430">
    <property type="entry name" value="Thymidylate_kin-like_dom"/>
</dbReference>
<evidence type="ECO:0000259" key="12">
    <source>
        <dbReference type="Pfam" id="PF02223"/>
    </source>
</evidence>
<dbReference type="InterPro" id="IPR018094">
    <property type="entry name" value="Thymidylate_kinase"/>
</dbReference>
<evidence type="ECO:0000256" key="4">
    <source>
        <dbReference type="ARBA" id="ARBA00022679"/>
    </source>
</evidence>
<sequence length="198" mass="21546">MAPLVTFEGSEGAGKSTQAALLRDALGHDASLLVREPGGTPLGEEIRQLLLHSAPMAAEAEMLLFMAARAELLDKVVRPALAAGRTVIADRYHDSTLAYQGGGRGCATWWPESFPRPDLTFLLQLPPELGLHRALGPGREPDRLEREDAAFHARVVGAYEDLARREPGRFRRLDATLPQEAIHQAVLATVRELSVSAR</sequence>
<keyword evidence="8 11" id="KW-0067">ATP-binding</keyword>
<comment type="caution">
    <text evidence="13">The sequence shown here is derived from an EMBL/GenBank/DDBJ whole genome shotgun (WGS) entry which is preliminary data.</text>
</comment>
<dbReference type="CDD" id="cd01672">
    <property type="entry name" value="TMPK"/>
    <property type="match status" value="1"/>
</dbReference>
<feature type="binding site" evidence="11">
    <location>
        <begin position="9"/>
        <end position="16"/>
    </location>
    <ligand>
        <name>ATP</name>
        <dbReference type="ChEBI" id="CHEBI:30616"/>
    </ligand>
</feature>
<dbReference type="GO" id="GO:0006233">
    <property type="term" value="P:dTDP biosynthetic process"/>
    <property type="evidence" value="ECO:0007669"/>
    <property type="project" value="InterPro"/>
</dbReference>
<dbReference type="PANTHER" id="PTHR10344:SF4">
    <property type="entry name" value="UMP-CMP KINASE 2, MITOCHONDRIAL"/>
    <property type="match status" value="1"/>
</dbReference>
<dbReference type="HAMAP" id="MF_00165">
    <property type="entry name" value="Thymidylate_kinase"/>
    <property type="match status" value="1"/>
</dbReference>
<dbReference type="Gene3D" id="3.40.50.300">
    <property type="entry name" value="P-loop containing nucleotide triphosphate hydrolases"/>
    <property type="match status" value="1"/>
</dbReference>
<accession>A0A934KCE3</accession>
<dbReference type="Proteomes" id="UP000620075">
    <property type="component" value="Unassembled WGS sequence"/>
</dbReference>
<evidence type="ECO:0000256" key="3">
    <source>
        <dbReference type="ARBA" id="ARBA00017144"/>
    </source>
</evidence>
<organism evidence="13 14">
    <name type="scientific">Candidatus Dormiibacter inghamiae</name>
    <dbReference type="NCBI Taxonomy" id="3127013"/>
    <lineage>
        <taxon>Bacteria</taxon>
        <taxon>Bacillati</taxon>
        <taxon>Candidatus Dormiibacterota</taxon>
        <taxon>Candidatus Dormibacteria</taxon>
        <taxon>Candidatus Dormibacterales</taxon>
        <taxon>Candidatus Dormibacteraceae</taxon>
        <taxon>Candidatus Dormiibacter</taxon>
    </lineage>
</organism>
<evidence type="ECO:0000256" key="6">
    <source>
        <dbReference type="ARBA" id="ARBA00022741"/>
    </source>
</evidence>
<comment type="function">
    <text evidence="10 11">Phosphorylation of dTMP to form dTDP in both de novo and salvage pathways of dTTP synthesis.</text>
</comment>
<dbReference type="EMBL" id="JAEKNQ010000062">
    <property type="protein sequence ID" value="MBJ7604632.1"/>
    <property type="molecule type" value="Genomic_DNA"/>
</dbReference>
<evidence type="ECO:0000256" key="7">
    <source>
        <dbReference type="ARBA" id="ARBA00022777"/>
    </source>
</evidence>
<keyword evidence="7 11" id="KW-0418">Kinase</keyword>
<dbReference type="InterPro" id="IPR027417">
    <property type="entry name" value="P-loop_NTPase"/>
</dbReference>
<comment type="similarity">
    <text evidence="1 11">Belongs to the thymidylate kinase family.</text>
</comment>
<evidence type="ECO:0000313" key="14">
    <source>
        <dbReference type="Proteomes" id="UP000620075"/>
    </source>
</evidence>
<dbReference type="NCBIfam" id="TIGR00041">
    <property type="entry name" value="DTMP_kinase"/>
    <property type="match status" value="1"/>
</dbReference>
<evidence type="ECO:0000256" key="5">
    <source>
        <dbReference type="ARBA" id="ARBA00022727"/>
    </source>
</evidence>
<dbReference type="Pfam" id="PF02223">
    <property type="entry name" value="Thymidylate_kin"/>
    <property type="match status" value="1"/>
</dbReference>
<dbReference type="SUPFAM" id="SSF52540">
    <property type="entry name" value="P-loop containing nucleoside triphosphate hydrolases"/>
    <property type="match status" value="1"/>
</dbReference>
<keyword evidence="6 11" id="KW-0547">Nucleotide-binding</keyword>
<dbReference type="GO" id="GO:0006235">
    <property type="term" value="P:dTTP biosynthetic process"/>
    <property type="evidence" value="ECO:0007669"/>
    <property type="project" value="UniProtKB-UniRule"/>
</dbReference>
<dbReference type="GO" id="GO:0004798">
    <property type="term" value="F:dTMP kinase activity"/>
    <property type="evidence" value="ECO:0007669"/>
    <property type="project" value="UniProtKB-UniRule"/>
</dbReference>
<dbReference type="GO" id="GO:0005524">
    <property type="term" value="F:ATP binding"/>
    <property type="evidence" value="ECO:0007669"/>
    <property type="project" value="UniProtKB-UniRule"/>
</dbReference>
<evidence type="ECO:0000256" key="9">
    <source>
        <dbReference type="ARBA" id="ARBA00048743"/>
    </source>
</evidence>
<reference evidence="13 14" key="1">
    <citation type="submission" date="2020-10" db="EMBL/GenBank/DDBJ databases">
        <title>Ca. Dormibacterota MAGs.</title>
        <authorList>
            <person name="Montgomery K."/>
        </authorList>
    </citation>
    <scope>NUCLEOTIDE SEQUENCE [LARGE SCALE GENOMIC DNA]</scope>
    <source>
        <strain evidence="13">SC8811_S16_3</strain>
    </source>
</reference>
<dbReference type="EC" id="2.7.4.9" evidence="2 11"/>
<evidence type="ECO:0000256" key="11">
    <source>
        <dbReference type="HAMAP-Rule" id="MF_00165"/>
    </source>
</evidence>
<evidence type="ECO:0000256" key="8">
    <source>
        <dbReference type="ARBA" id="ARBA00022840"/>
    </source>
</evidence>
<dbReference type="AlphaFoldDB" id="A0A934KCE3"/>
<dbReference type="GO" id="GO:0005829">
    <property type="term" value="C:cytosol"/>
    <property type="evidence" value="ECO:0007669"/>
    <property type="project" value="TreeGrafter"/>
</dbReference>
<gene>
    <name evidence="11 13" type="primary">tmk</name>
    <name evidence="13" type="ORF">JF888_15870</name>
</gene>
<keyword evidence="4 11" id="KW-0808">Transferase</keyword>
<comment type="catalytic activity">
    <reaction evidence="9 11">
        <text>dTMP + ATP = dTDP + ADP</text>
        <dbReference type="Rhea" id="RHEA:13517"/>
        <dbReference type="ChEBI" id="CHEBI:30616"/>
        <dbReference type="ChEBI" id="CHEBI:58369"/>
        <dbReference type="ChEBI" id="CHEBI:63528"/>
        <dbReference type="ChEBI" id="CHEBI:456216"/>
        <dbReference type="EC" id="2.7.4.9"/>
    </reaction>
</comment>
<proteinExistence type="inferred from homology"/>
<dbReference type="FunFam" id="3.40.50.300:FF:000225">
    <property type="entry name" value="Thymidylate kinase"/>
    <property type="match status" value="1"/>
</dbReference>
<evidence type="ECO:0000256" key="10">
    <source>
        <dbReference type="ARBA" id="ARBA00057735"/>
    </source>
</evidence>
<protein>
    <recommendedName>
        <fullName evidence="3 11">Thymidylate kinase</fullName>
        <ecNumber evidence="2 11">2.7.4.9</ecNumber>
    </recommendedName>
    <alternativeName>
        <fullName evidence="11">dTMP kinase</fullName>
    </alternativeName>
</protein>